<proteinExistence type="predicted"/>
<organism evidence="2 3">
    <name type="scientific">Actinoplanes auranticolor</name>
    <dbReference type="NCBI Taxonomy" id="47988"/>
    <lineage>
        <taxon>Bacteria</taxon>
        <taxon>Bacillati</taxon>
        <taxon>Actinomycetota</taxon>
        <taxon>Actinomycetes</taxon>
        <taxon>Micromonosporales</taxon>
        <taxon>Micromonosporaceae</taxon>
        <taxon>Actinoplanes</taxon>
    </lineage>
</organism>
<keyword evidence="3" id="KW-1185">Reference proteome</keyword>
<feature type="compositionally biased region" description="Basic and acidic residues" evidence="1">
    <location>
        <begin position="1"/>
        <end position="16"/>
    </location>
</feature>
<dbReference type="EMBL" id="BOQL01000036">
    <property type="protein sequence ID" value="GIM71463.1"/>
    <property type="molecule type" value="Genomic_DNA"/>
</dbReference>
<reference evidence="2" key="1">
    <citation type="submission" date="2021-03" db="EMBL/GenBank/DDBJ databases">
        <title>Whole genome shotgun sequence of Actinoplanes auranticolor NBRC 12245.</title>
        <authorList>
            <person name="Komaki H."/>
            <person name="Tamura T."/>
        </authorList>
    </citation>
    <scope>NUCLEOTIDE SEQUENCE</scope>
    <source>
        <strain evidence="2">NBRC 12245</strain>
    </source>
</reference>
<sequence length="238" mass="24686">MRNADHDGMKTPAERTSRRRKQLLAGAAGLAVVLGGTTVAASQWGGNDDPAAPVQAADMATAPTPTGSSGSEPTTPKPTASSKKAAPKSPAPSPSLPKDAAKRIAEARAAAAKDSVPILPALPAPTVAEIPDAAVAVRDSKSVPKDKGTMRVVSARGDLTGQRELAWVADDGEKVGKARCSQTVRLSNSTEPEKKQNLLICWRVSATKSVYTVMVDFDGKPSRQKSVAAIDAEWKSLG</sequence>
<dbReference type="RefSeq" id="WP_212990595.1">
    <property type="nucleotide sequence ID" value="NZ_BAABEA010000052.1"/>
</dbReference>
<feature type="compositionally biased region" description="Low complexity" evidence="1">
    <location>
        <begin position="60"/>
        <end position="88"/>
    </location>
</feature>
<feature type="region of interest" description="Disordered" evidence="1">
    <location>
        <begin position="40"/>
        <end position="118"/>
    </location>
</feature>
<dbReference type="AlphaFoldDB" id="A0A919SIS7"/>
<accession>A0A919SIS7</accession>
<dbReference type="Proteomes" id="UP000681340">
    <property type="component" value="Unassembled WGS sequence"/>
</dbReference>
<evidence type="ECO:0000313" key="3">
    <source>
        <dbReference type="Proteomes" id="UP000681340"/>
    </source>
</evidence>
<evidence type="ECO:0000256" key="1">
    <source>
        <dbReference type="SAM" id="MobiDB-lite"/>
    </source>
</evidence>
<feature type="region of interest" description="Disordered" evidence="1">
    <location>
        <begin position="1"/>
        <end position="22"/>
    </location>
</feature>
<name>A0A919SIS7_9ACTN</name>
<evidence type="ECO:0000313" key="2">
    <source>
        <dbReference type="EMBL" id="GIM71463.1"/>
    </source>
</evidence>
<protein>
    <submittedName>
        <fullName evidence="2">Uncharacterized protein</fullName>
    </submittedName>
</protein>
<gene>
    <name evidence="2" type="ORF">Aau02nite_46210</name>
</gene>
<comment type="caution">
    <text evidence="2">The sequence shown here is derived from an EMBL/GenBank/DDBJ whole genome shotgun (WGS) entry which is preliminary data.</text>
</comment>